<protein>
    <submittedName>
        <fullName evidence="2">SSU ribosomal protein S10p (S20e)</fullName>
    </submittedName>
</protein>
<feature type="region of interest" description="Disordered" evidence="1">
    <location>
        <begin position="1"/>
        <end position="104"/>
    </location>
</feature>
<organism evidence="2">
    <name type="scientific">uncultured Acetobacteraceae bacterium</name>
    <dbReference type="NCBI Taxonomy" id="169975"/>
    <lineage>
        <taxon>Bacteria</taxon>
        <taxon>Pseudomonadati</taxon>
        <taxon>Pseudomonadota</taxon>
        <taxon>Alphaproteobacteria</taxon>
        <taxon>Acetobacterales</taxon>
        <taxon>Acetobacteraceae</taxon>
        <taxon>environmental samples</taxon>
    </lineage>
</organism>
<dbReference type="GO" id="GO:0005840">
    <property type="term" value="C:ribosome"/>
    <property type="evidence" value="ECO:0007669"/>
    <property type="project" value="UniProtKB-KW"/>
</dbReference>
<proteinExistence type="predicted"/>
<dbReference type="EMBL" id="CADCTG010000252">
    <property type="protein sequence ID" value="CAA9274835.1"/>
    <property type="molecule type" value="Genomic_DNA"/>
</dbReference>
<keyword evidence="2" id="KW-0687">Ribonucleoprotein</keyword>
<evidence type="ECO:0000313" key="2">
    <source>
        <dbReference type="EMBL" id="CAA9274835.1"/>
    </source>
</evidence>
<dbReference type="AlphaFoldDB" id="A0A6J4JA63"/>
<accession>A0A6J4JA63</accession>
<keyword evidence="2" id="KW-0689">Ribosomal protein</keyword>
<evidence type="ECO:0000256" key="1">
    <source>
        <dbReference type="SAM" id="MobiDB-lite"/>
    </source>
</evidence>
<name>A0A6J4JA63_9PROT</name>
<sequence length="104" mass="11812">GLPEPDHPNSPQGVRLSRAGCQHCRDRVDRQAHRRKCPRPHPASEQDREVHGAARPPHRQEVPRPVRDPHAQAAPGYRGPHAPDGGRAHEARPRRRRGRRDQDL</sequence>
<feature type="non-terminal residue" evidence="2">
    <location>
        <position position="1"/>
    </location>
</feature>
<reference evidence="2" key="1">
    <citation type="submission" date="2020-02" db="EMBL/GenBank/DDBJ databases">
        <authorList>
            <person name="Meier V. D."/>
        </authorList>
    </citation>
    <scope>NUCLEOTIDE SEQUENCE</scope>
    <source>
        <strain evidence="2">AVDCRST_MAG08</strain>
    </source>
</reference>
<feature type="compositionally biased region" description="Basic and acidic residues" evidence="1">
    <location>
        <begin position="42"/>
        <end position="70"/>
    </location>
</feature>
<feature type="compositionally biased region" description="Basic residues" evidence="1">
    <location>
        <begin position="92"/>
        <end position="104"/>
    </location>
</feature>
<feature type="non-terminal residue" evidence="2">
    <location>
        <position position="104"/>
    </location>
</feature>
<gene>
    <name evidence="2" type="ORF">AVDCRST_MAG08-3379</name>
</gene>